<organism evidence="2 3">
    <name type="scientific">Schinkia azotoformans MEV2011</name>
    <dbReference type="NCBI Taxonomy" id="1348973"/>
    <lineage>
        <taxon>Bacteria</taxon>
        <taxon>Bacillati</taxon>
        <taxon>Bacillota</taxon>
        <taxon>Bacilli</taxon>
        <taxon>Bacillales</taxon>
        <taxon>Bacillaceae</taxon>
        <taxon>Calidifontibacillus/Schinkia group</taxon>
        <taxon>Schinkia</taxon>
    </lineage>
</organism>
<feature type="domain" description="DUF3846" evidence="1">
    <location>
        <begin position="1"/>
        <end position="91"/>
    </location>
</feature>
<dbReference type="Proteomes" id="UP000027936">
    <property type="component" value="Unassembled WGS sequence"/>
</dbReference>
<dbReference type="GeneID" id="89469507"/>
<dbReference type="RefSeq" id="WP_003330201.1">
    <property type="nucleotide sequence ID" value="NZ_JJRY01000037.1"/>
</dbReference>
<evidence type="ECO:0000313" key="3">
    <source>
        <dbReference type="Proteomes" id="UP000027936"/>
    </source>
</evidence>
<accession>A0A072NS76</accession>
<gene>
    <name evidence="2" type="ORF">M670_04784</name>
</gene>
<dbReference type="EMBL" id="JJRY01000037">
    <property type="protein sequence ID" value="KEF36055.1"/>
    <property type="molecule type" value="Genomic_DNA"/>
</dbReference>
<dbReference type="PATRIC" id="fig|1348973.3.peg.4655"/>
<dbReference type="OrthoDB" id="2888939at2"/>
<dbReference type="InterPro" id="IPR024559">
    <property type="entry name" value="DUF3846"/>
</dbReference>
<dbReference type="AlphaFoldDB" id="A0A072NS76"/>
<reference evidence="2 3" key="1">
    <citation type="submission" date="2014-04" db="EMBL/GenBank/DDBJ databases">
        <title>Draft genome sequence of Bacillus azotoformans MEV2011, a (co-) denitrifying strain unable to grow in the presence of oxygen.</title>
        <authorList>
            <person name="Nielsen M."/>
            <person name="Schreiber L."/>
            <person name="Finster K."/>
            <person name="Schramm A."/>
        </authorList>
    </citation>
    <scope>NUCLEOTIDE SEQUENCE [LARGE SCALE GENOMIC DNA]</scope>
    <source>
        <strain evidence="2 3">MEV2011</strain>
    </source>
</reference>
<proteinExistence type="predicted"/>
<protein>
    <recommendedName>
        <fullName evidence="1">DUF3846 domain-containing protein</fullName>
    </recommendedName>
</protein>
<dbReference type="Pfam" id="PF12957">
    <property type="entry name" value="DUF3846"/>
    <property type="match status" value="1"/>
</dbReference>
<name>A0A072NS76_SCHAZ</name>
<evidence type="ECO:0000259" key="1">
    <source>
        <dbReference type="Pfam" id="PF12957"/>
    </source>
</evidence>
<evidence type="ECO:0000313" key="2">
    <source>
        <dbReference type="EMBL" id="KEF36055.1"/>
    </source>
</evidence>
<comment type="caution">
    <text evidence="2">The sequence shown here is derived from an EMBL/GenBank/DDBJ whole genome shotgun (WGS) entry which is preliminary data.</text>
</comment>
<sequence>MNILICEPNLPPCIKSIKGKYGEIQEIIGDNVKALPLNHPSIIVMCNKDYYENKSNNRTYRLNIPGTFVFLGRENNRLRSLSKDEINEIIHTIRKEDFTLV</sequence>